<keyword evidence="3" id="KW-0808">Transferase</keyword>
<dbReference type="InterPro" id="IPR003333">
    <property type="entry name" value="CMAS"/>
</dbReference>
<gene>
    <name evidence="6" type="ORF">LCGC14_0523470</name>
</gene>
<sequence length="387" mass="44190">MSENHSVQASSVPDASDSVLHRAISDLLATANIQINGKRPWDIQLNAPGVIERAISKGNLGFGEAYVDGDWDADRLDEFFYRLLSCQLDQHFKPRKQLLYYLSATLRNLQQGKRVWKVAQVHYDLGNEFYQTMLDPRMTYSCGYWKNADNLAAAQEAKLDLVCRKLGLQPGMRVLDIGCGWGSFMGYAAEHYGVECVGFTVSQAQADWARVHYAGLPIEVRLQDYREVEGKFDRVASIGMFEHVGRKNHLEFMRVAYDALTKDGLLLLHAIGKNKTRTVTDPWIEKYIFPNGDLPSIRQIADASEGLFVVEDLENFGADYDKTLMAWHANFEVAWPSFRDSLGDRFYRMWRYYLLSCAGAFRARDLQLWQWVLSKGGVRGGYLLRPR</sequence>
<evidence type="ECO:0000256" key="4">
    <source>
        <dbReference type="ARBA" id="ARBA00022691"/>
    </source>
</evidence>
<dbReference type="GO" id="GO:0008168">
    <property type="term" value="F:methyltransferase activity"/>
    <property type="evidence" value="ECO:0007669"/>
    <property type="project" value="UniProtKB-KW"/>
</dbReference>
<keyword evidence="4" id="KW-0949">S-adenosyl-L-methionine</keyword>
<keyword evidence="5" id="KW-0443">Lipid metabolism</keyword>
<dbReference type="EMBL" id="LAZR01000664">
    <property type="protein sequence ID" value="KKN61267.1"/>
    <property type="molecule type" value="Genomic_DNA"/>
</dbReference>
<dbReference type="PANTHER" id="PTHR43667:SF1">
    <property type="entry name" value="CYCLOPROPANE-FATTY-ACYL-PHOSPHOLIPID SYNTHASE"/>
    <property type="match status" value="1"/>
</dbReference>
<dbReference type="InterPro" id="IPR029063">
    <property type="entry name" value="SAM-dependent_MTases_sf"/>
</dbReference>
<dbReference type="PANTHER" id="PTHR43667">
    <property type="entry name" value="CYCLOPROPANE-FATTY-ACYL-PHOSPHOLIPID SYNTHASE"/>
    <property type="match status" value="1"/>
</dbReference>
<dbReference type="Pfam" id="PF02353">
    <property type="entry name" value="CMAS"/>
    <property type="match status" value="1"/>
</dbReference>
<keyword evidence="2" id="KW-0489">Methyltransferase</keyword>
<evidence type="ECO:0000256" key="1">
    <source>
        <dbReference type="ARBA" id="ARBA00010815"/>
    </source>
</evidence>
<evidence type="ECO:0008006" key="7">
    <source>
        <dbReference type="Google" id="ProtNLM"/>
    </source>
</evidence>
<dbReference type="InterPro" id="IPR050723">
    <property type="entry name" value="CFA/CMAS"/>
</dbReference>
<name>A0A0F9SG57_9ZZZZ</name>
<comment type="caution">
    <text evidence="6">The sequence shown here is derived from an EMBL/GenBank/DDBJ whole genome shotgun (WGS) entry which is preliminary data.</text>
</comment>
<evidence type="ECO:0000256" key="3">
    <source>
        <dbReference type="ARBA" id="ARBA00022679"/>
    </source>
</evidence>
<dbReference type="GO" id="GO:0008610">
    <property type="term" value="P:lipid biosynthetic process"/>
    <property type="evidence" value="ECO:0007669"/>
    <property type="project" value="InterPro"/>
</dbReference>
<evidence type="ECO:0000313" key="6">
    <source>
        <dbReference type="EMBL" id="KKN61267.1"/>
    </source>
</evidence>
<protein>
    <recommendedName>
        <fullName evidence="7">Cyclopropane-fatty-acyl-phospholipid synthase</fullName>
    </recommendedName>
</protein>
<accession>A0A0F9SG57</accession>
<dbReference type="NCBIfam" id="NF008686">
    <property type="entry name" value="PRK11705.1"/>
    <property type="match status" value="1"/>
</dbReference>
<evidence type="ECO:0000256" key="5">
    <source>
        <dbReference type="ARBA" id="ARBA00023098"/>
    </source>
</evidence>
<dbReference type="CDD" id="cd02440">
    <property type="entry name" value="AdoMet_MTases"/>
    <property type="match status" value="1"/>
</dbReference>
<dbReference type="AlphaFoldDB" id="A0A0F9SG57"/>
<proteinExistence type="inferred from homology"/>
<evidence type="ECO:0000256" key="2">
    <source>
        <dbReference type="ARBA" id="ARBA00022603"/>
    </source>
</evidence>
<dbReference type="Gene3D" id="3.40.50.150">
    <property type="entry name" value="Vaccinia Virus protein VP39"/>
    <property type="match status" value="1"/>
</dbReference>
<dbReference type="PIRSF" id="PIRSF003085">
    <property type="entry name" value="CMAS"/>
    <property type="match status" value="1"/>
</dbReference>
<comment type="similarity">
    <text evidence="1">Belongs to the CFA/CMAS family.</text>
</comment>
<reference evidence="6" key="1">
    <citation type="journal article" date="2015" name="Nature">
        <title>Complex archaea that bridge the gap between prokaryotes and eukaryotes.</title>
        <authorList>
            <person name="Spang A."/>
            <person name="Saw J.H."/>
            <person name="Jorgensen S.L."/>
            <person name="Zaremba-Niedzwiedzka K."/>
            <person name="Martijn J."/>
            <person name="Lind A.E."/>
            <person name="van Eijk R."/>
            <person name="Schleper C."/>
            <person name="Guy L."/>
            <person name="Ettema T.J."/>
        </authorList>
    </citation>
    <scope>NUCLEOTIDE SEQUENCE</scope>
</reference>
<dbReference type="SUPFAM" id="SSF53335">
    <property type="entry name" value="S-adenosyl-L-methionine-dependent methyltransferases"/>
    <property type="match status" value="1"/>
</dbReference>
<dbReference type="GO" id="GO:0032259">
    <property type="term" value="P:methylation"/>
    <property type="evidence" value="ECO:0007669"/>
    <property type="project" value="UniProtKB-KW"/>
</dbReference>
<organism evidence="6">
    <name type="scientific">marine sediment metagenome</name>
    <dbReference type="NCBI Taxonomy" id="412755"/>
    <lineage>
        <taxon>unclassified sequences</taxon>
        <taxon>metagenomes</taxon>
        <taxon>ecological metagenomes</taxon>
    </lineage>
</organism>